<dbReference type="PANTHER" id="PTHR45755:SF4">
    <property type="entry name" value="ZINC TRANSPORTER 7"/>
    <property type="match status" value="1"/>
</dbReference>
<feature type="compositionally biased region" description="Low complexity" evidence="8">
    <location>
        <begin position="472"/>
        <end position="485"/>
    </location>
</feature>
<feature type="compositionally biased region" description="Basic residues" evidence="8">
    <location>
        <begin position="460"/>
        <end position="471"/>
    </location>
</feature>
<evidence type="ECO:0000256" key="6">
    <source>
        <dbReference type="ARBA" id="ARBA00023065"/>
    </source>
</evidence>
<feature type="transmembrane region" description="Helical" evidence="9">
    <location>
        <begin position="226"/>
        <end position="243"/>
    </location>
</feature>
<feature type="domain" description="Cation efflux protein transmembrane" evidence="10">
    <location>
        <begin position="627"/>
        <end position="698"/>
    </location>
</feature>
<feature type="region of interest" description="Disordered" evidence="8">
    <location>
        <begin position="460"/>
        <end position="604"/>
    </location>
</feature>
<reference evidence="11 12" key="1">
    <citation type="journal article" date="2016" name="Mol. Biol. Evol.">
        <title>Comparative Genomics of Early-Diverging Mushroom-Forming Fungi Provides Insights into the Origins of Lignocellulose Decay Capabilities.</title>
        <authorList>
            <person name="Nagy L.G."/>
            <person name="Riley R."/>
            <person name="Tritt A."/>
            <person name="Adam C."/>
            <person name="Daum C."/>
            <person name="Floudas D."/>
            <person name="Sun H."/>
            <person name="Yadav J.S."/>
            <person name="Pangilinan J."/>
            <person name="Larsson K.H."/>
            <person name="Matsuura K."/>
            <person name="Barry K."/>
            <person name="Labutti K."/>
            <person name="Kuo R."/>
            <person name="Ohm R.A."/>
            <person name="Bhattacharya S.S."/>
            <person name="Shirouzu T."/>
            <person name="Yoshinaga Y."/>
            <person name="Martin F.M."/>
            <person name="Grigoriev I.V."/>
            <person name="Hibbett D.S."/>
        </authorList>
    </citation>
    <scope>NUCLEOTIDE SEQUENCE [LARGE SCALE GENOMIC DNA]</scope>
    <source>
        <strain evidence="11 12">HHB14362 ss-1</strain>
    </source>
</reference>
<dbReference type="InterPro" id="IPR045316">
    <property type="entry name" value="Msc2-like"/>
</dbReference>
<dbReference type="SUPFAM" id="SSF161111">
    <property type="entry name" value="Cation efflux protein transmembrane domain-like"/>
    <property type="match status" value="1"/>
</dbReference>
<dbReference type="EMBL" id="KV425560">
    <property type="protein sequence ID" value="KZT27795.1"/>
    <property type="molecule type" value="Genomic_DNA"/>
</dbReference>
<dbReference type="GO" id="GO:0005794">
    <property type="term" value="C:Golgi apparatus"/>
    <property type="evidence" value="ECO:0007669"/>
    <property type="project" value="TreeGrafter"/>
</dbReference>
<gene>
    <name evidence="11" type="ORF">NEOLEDRAFT_1130280</name>
</gene>
<evidence type="ECO:0000256" key="9">
    <source>
        <dbReference type="SAM" id="Phobius"/>
    </source>
</evidence>
<evidence type="ECO:0000256" key="7">
    <source>
        <dbReference type="ARBA" id="ARBA00023136"/>
    </source>
</evidence>
<keyword evidence="5 9" id="KW-1133">Transmembrane helix</keyword>
<sequence>MAAPDSRTRNTISLDSSRALPSFAPRASLHWLLLSNAVLALAVHAGADLLSYEIDVFWVLVRVLACEGLGIVVWEIMTRRLFNSTSIEWSTVAVTSLLLLLQHSCFLVALSRLSPVRAVILTASSSVWLRSLLEPVWTMETYLSLGGLLSSFLLDAKLLHQSFRAPFVTHVAVLLNAGASMLLDDIYKTVPSPSTTRAASVLGASVIALPVYLLRSMAFKNVPTPVVPLTVLCACPLLAFALTMPSSNLTAKPAHLLPQRTNLTYYFSILSSIIFGMLLFSRYPSWSDILVGLLFSYGMYRRPSRDEVQGSRPIMPILRSYLKSILANSESRKIFYFLMLNLAYMFVQVLYGVWTNSLGLISDAIHMAFDCMAIGVGLLASVMATLPPNERFTYGYGRIETLSGFANGIFLLLISVFIVFEAIERLMEPPEMNTNQLLLISSMGLGVNLFGMFAMGGHHHHGGHSHSHGHSHGPSPSHSLAPVHSHSADHDHSSVHSHSIEITPATPHVHSPCGDHDDHSAHSSPVSSNHDDHSHSPISFDQPHSHSHSHSHSHLHSHASHSHSPPLSRTSSAQGHQRSKTEVDGQIDPVSLESPLTPNYHFGHDAHYESHHHLEHVPNLHDHSHGHDHGHEGHSHNMRGVFLHVMADTLGSVGVIISTLLIQWYGWTGFDPIASLFIAVMIAASVVPLVIDTGKILCLDLSDQEATIHRALLELDSLEGVASYKLPRFWPKDSSSVIGSICIQINTVWLHSESSDASEIDRVVERVDSLLRSRISGLEELTIQVEGR</sequence>
<dbReference type="GO" id="GO:0016020">
    <property type="term" value="C:membrane"/>
    <property type="evidence" value="ECO:0007669"/>
    <property type="project" value="UniProtKB-SubCell"/>
</dbReference>
<dbReference type="Pfam" id="PF01545">
    <property type="entry name" value="Cation_efflux"/>
    <property type="match status" value="2"/>
</dbReference>
<evidence type="ECO:0000256" key="1">
    <source>
        <dbReference type="ARBA" id="ARBA00004141"/>
    </source>
</evidence>
<protein>
    <submittedName>
        <fullName evidence="11">Cation efflux protein</fullName>
    </submittedName>
</protein>
<dbReference type="STRING" id="1314782.A0A165U8J6"/>
<dbReference type="GO" id="GO:1904257">
    <property type="term" value="P:zinc ion import into Golgi lumen"/>
    <property type="evidence" value="ECO:0007669"/>
    <property type="project" value="TreeGrafter"/>
</dbReference>
<keyword evidence="12" id="KW-1185">Reference proteome</keyword>
<feature type="transmembrane region" description="Helical" evidence="9">
    <location>
        <begin position="641"/>
        <end position="667"/>
    </location>
</feature>
<feature type="domain" description="Cation efflux protein transmembrane" evidence="10">
    <location>
        <begin position="334"/>
        <end position="474"/>
    </location>
</feature>
<feature type="transmembrane region" description="Helical" evidence="9">
    <location>
        <begin position="166"/>
        <end position="183"/>
    </location>
</feature>
<dbReference type="Gene3D" id="1.20.1510.10">
    <property type="entry name" value="Cation efflux protein transmembrane domain"/>
    <property type="match status" value="2"/>
</dbReference>
<evidence type="ECO:0000259" key="10">
    <source>
        <dbReference type="Pfam" id="PF01545"/>
    </source>
</evidence>
<feature type="transmembrane region" description="Helical" evidence="9">
    <location>
        <begin position="56"/>
        <end position="77"/>
    </location>
</feature>
<evidence type="ECO:0000256" key="5">
    <source>
        <dbReference type="ARBA" id="ARBA00022989"/>
    </source>
</evidence>
<feature type="transmembrane region" description="Helical" evidence="9">
    <location>
        <begin position="31"/>
        <end position="50"/>
    </location>
</feature>
<evidence type="ECO:0000256" key="2">
    <source>
        <dbReference type="ARBA" id="ARBA00008873"/>
    </source>
</evidence>
<evidence type="ECO:0000256" key="4">
    <source>
        <dbReference type="ARBA" id="ARBA00022692"/>
    </source>
</evidence>
<evidence type="ECO:0000256" key="3">
    <source>
        <dbReference type="ARBA" id="ARBA00022448"/>
    </source>
</evidence>
<keyword evidence="7 9" id="KW-0472">Membrane</keyword>
<keyword evidence="3" id="KW-0813">Transport</keyword>
<dbReference type="InterPro" id="IPR027469">
    <property type="entry name" value="Cation_efflux_TMD_sf"/>
</dbReference>
<evidence type="ECO:0000313" key="11">
    <source>
        <dbReference type="EMBL" id="KZT27795.1"/>
    </source>
</evidence>
<feature type="transmembrane region" description="Helical" evidence="9">
    <location>
        <begin position="195"/>
        <end position="214"/>
    </location>
</feature>
<dbReference type="GO" id="GO:0005385">
    <property type="term" value="F:zinc ion transmembrane transporter activity"/>
    <property type="evidence" value="ECO:0007669"/>
    <property type="project" value="InterPro"/>
</dbReference>
<accession>A0A165U8J6</accession>
<dbReference type="GO" id="GO:0006882">
    <property type="term" value="P:intracellular zinc ion homeostasis"/>
    <property type="evidence" value="ECO:0007669"/>
    <property type="project" value="InterPro"/>
</dbReference>
<evidence type="ECO:0000313" key="12">
    <source>
        <dbReference type="Proteomes" id="UP000076761"/>
    </source>
</evidence>
<dbReference type="InterPro" id="IPR058533">
    <property type="entry name" value="Cation_efflux_TM"/>
</dbReference>
<dbReference type="PANTHER" id="PTHR45755">
    <property type="match status" value="1"/>
</dbReference>
<keyword evidence="4 9" id="KW-0812">Transmembrane</keyword>
<evidence type="ECO:0000256" key="8">
    <source>
        <dbReference type="SAM" id="MobiDB-lite"/>
    </source>
</evidence>
<keyword evidence="6" id="KW-0406">Ion transport</keyword>
<comment type="subcellular location">
    <subcellularLocation>
        <location evidence="1">Membrane</location>
        <topology evidence="1">Multi-pass membrane protein</topology>
    </subcellularLocation>
</comment>
<feature type="compositionally biased region" description="Basic residues" evidence="8">
    <location>
        <begin position="545"/>
        <end position="561"/>
    </location>
</feature>
<feature type="transmembrane region" description="Helical" evidence="9">
    <location>
        <begin position="334"/>
        <end position="353"/>
    </location>
</feature>
<dbReference type="GO" id="GO:0031410">
    <property type="term" value="C:cytoplasmic vesicle"/>
    <property type="evidence" value="ECO:0007669"/>
    <property type="project" value="TreeGrafter"/>
</dbReference>
<feature type="transmembrane region" description="Helical" evidence="9">
    <location>
        <begin position="365"/>
        <end position="384"/>
    </location>
</feature>
<feature type="transmembrane region" description="Helical" evidence="9">
    <location>
        <begin position="673"/>
        <end position="691"/>
    </location>
</feature>
<organism evidence="11 12">
    <name type="scientific">Neolentinus lepideus HHB14362 ss-1</name>
    <dbReference type="NCBI Taxonomy" id="1314782"/>
    <lineage>
        <taxon>Eukaryota</taxon>
        <taxon>Fungi</taxon>
        <taxon>Dikarya</taxon>
        <taxon>Basidiomycota</taxon>
        <taxon>Agaricomycotina</taxon>
        <taxon>Agaricomycetes</taxon>
        <taxon>Gloeophyllales</taxon>
        <taxon>Gloeophyllaceae</taxon>
        <taxon>Neolentinus</taxon>
    </lineage>
</organism>
<dbReference type="NCBIfam" id="TIGR01297">
    <property type="entry name" value="CDF"/>
    <property type="match status" value="2"/>
</dbReference>
<dbReference type="InterPro" id="IPR002524">
    <property type="entry name" value="Cation_efflux"/>
</dbReference>
<feature type="transmembrane region" description="Helical" evidence="9">
    <location>
        <begin position="263"/>
        <end position="280"/>
    </location>
</feature>
<proteinExistence type="inferred from homology"/>
<feature type="transmembrane region" description="Helical" evidence="9">
    <location>
        <begin position="405"/>
        <end position="423"/>
    </location>
</feature>
<dbReference type="Proteomes" id="UP000076761">
    <property type="component" value="Unassembled WGS sequence"/>
</dbReference>
<dbReference type="InParanoid" id="A0A165U8J6"/>
<feature type="transmembrane region" description="Helical" evidence="9">
    <location>
        <begin position="89"/>
        <end position="110"/>
    </location>
</feature>
<name>A0A165U8J6_9AGAM</name>
<dbReference type="AlphaFoldDB" id="A0A165U8J6"/>
<feature type="transmembrane region" description="Helical" evidence="9">
    <location>
        <begin position="136"/>
        <end position="154"/>
    </location>
</feature>
<dbReference type="OrthoDB" id="78669at2759"/>
<feature type="transmembrane region" description="Helical" evidence="9">
    <location>
        <begin position="435"/>
        <end position="455"/>
    </location>
</feature>
<comment type="similarity">
    <text evidence="2">Belongs to the cation diffusion facilitator (CDF) transporter (TC 2.A.4) family. SLC30A subfamily.</text>
</comment>